<comment type="caution">
    <text evidence="2">The sequence shown here is derived from an EMBL/GenBank/DDBJ whole genome shotgun (WGS) entry which is preliminary data.</text>
</comment>
<feature type="region of interest" description="Disordered" evidence="1">
    <location>
        <begin position="41"/>
        <end position="61"/>
    </location>
</feature>
<dbReference type="EMBL" id="BOPH01000017">
    <property type="protein sequence ID" value="GIJ66271.1"/>
    <property type="molecule type" value="Genomic_DNA"/>
</dbReference>
<gene>
    <name evidence="2" type="ORF">Voc01_011880</name>
</gene>
<evidence type="ECO:0000256" key="1">
    <source>
        <dbReference type="SAM" id="MobiDB-lite"/>
    </source>
</evidence>
<sequence>MSPVPPGKARTRAKTHLYVRDPNVPGFCTCGLIRKHVSHEVPPVSGEQLADEARRLGERET</sequence>
<protein>
    <submittedName>
        <fullName evidence="2">Uncharacterized protein</fullName>
    </submittedName>
</protein>
<feature type="compositionally biased region" description="Basic and acidic residues" evidence="1">
    <location>
        <begin position="51"/>
        <end position="61"/>
    </location>
</feature>
<proteinExistence type="predicted"/>
<dbReference type="Proteomes" id="UP000635606">
    <property type="component" value="Unassembled WGS sequence"/>
</dbReference>
<reference evidence="2" key="1">
    <citation type="submission" date="2021-01" db="EMBL/GenBank/DDBJ databases">
        <title>Whole genome shotgun sequence of Virgisporangium ochraceum NBRC 16418.</title>
        <authorList>
            <person name="Komaki H."/>
            <person name="Tamura T."/>
        </authorList>
    </citation>
    <scope>NUCLEOTIDE SEQUENCE</scope>
    <source>
        <strain evidence="2">NBRC 16418</strain>
    </source>
</reference>
<accession>A0A8J3ZM47</accession>
<evidence type="ECO:0000313" key="3">
    <source>
        <dbReference type="Proteomes" id="UP000635606"/>
    </source>
</evidence>
<keyword evidence="3" id="KW-1185">Reference proteome</keyword>
<dbReference type="RefSeq" id="WP_203926252.1">
    <property type="nucleotide sequence ID" value="NZ_BOPH01000017.1"/>
</dbReference>
<dbReference type="AlphaFoldDB" id="A0A8J3ZM47"/>
<organism evidence="2 3">
    <name type="scientific">Virgisporangium ochraceum</name>
    <dbReference type="NCBI Taxonomy" id="65505"/>
    <lineage>
        <taxon>Bacteria</taxon>
        <taxon>Bacillati</taxon>
        <taxon>Actinomycetota</taxon>
        <taxon>Actinomycetes</taxon>
        <taxon>Micromonosporales</taxon>
        <taxon>Micromonosporaceae</taxon>
        <taxon>Virgisporangium</taxon>
    </lineage>
</organism>
<name>A0A8J3ZM47_9ACTN</name>
<evidence type="ECO:0000313" key="2">
    <source>
        <dbReference type="EMBL" id="GIJ66271.1"/>
    </source>
</evidence>